<organism evidence="1 2">
    <name type="scientific">Ophiocordyceps polyrhachis-furcata BCC 54312</name>
    <dbReference type="NCBI Taxonomy" id="1330021"/>
    <lineage>
        <taxon>Eukaryota</taxon>
        <taxon>Fungi</taxon>
        <taxon>Dikarya</taxon>
        <taxon>Ascomycota</taxon>
        <taxon>Pezizomycotina</taxon>
        <taxon>Sordariomycetes</taxon>
        <taxon>Hypocreomycetidae</taxon>
        <taxon>Hypocreales</taxon>
        <taxon>Ophiocordycipitaceae</taxon>
        <taxon>Ophiocordyceps</taxon>
    </lineage>
</organism>
<name>A0A367L3W0_9HYPO</name>
<reference evidence="1 2" key="1">
    <citation type="journal article" date="2015" name="BMC Genomics">
        <title>Insights from the genome of Ophiocordyceps polyrhachis-furcata to pathogenicity and host specificity in insect fungi.</title>
        <authorList>
            <person name="Wichadakul D."/>
            <person name="Kobmoo N."/>
            <person name="Ingsriswang S."/>
            <person name="Tangphatsornruang S."/>
            <person name="Chantasingh D."/>
            <person name="Luangsa-ard J.J."/>
            <person name="Eurwilaichitr L."/>
        </authorList>
    </citation>
    <scope>NUCLEOTIDE SEQUENCE [LARGE SCALE GENOMIC DNA]</scope>
    <source>
        <strain evidence="1 2">BCC 54312</strain>
    </source>
</reference>
<feature type="non-terminal residue" evidence="1">
    <location>
        <position position="95"/>
    </location>
</feature>
<gene>
    <name evidence="1" type="ORF">L249_4960</name>
</gene>
<dbReference type="EMBL" id="LKCN02000017">
    <property type="protein sequence ID" value="RCI09110.1"/>
    <property type="molecule type" value="Genomic_DNA"/>
</dbReference>
<dbReference type="AlphaFoldDB" id="A0A367L3W0"/>
<protein>
    <submittedName>
        <fullName evidence="1">Uncharacterized protein</fullName>
    </submittedName>
</protein>
<evidence type="ECO:0000313" key="2">
    <source>
        <dbReference type="Proteomes" id="UP000253664"/>
    </source>
</evidence>
<sequence>MELLLRRRLELFLCAYAGLGYIMDLMHFVELHLYSAISYYSHTIVLILHRSTDYLCSQVRLKIPSARCTVEGLAGTSWLILASPAVEITSASPLR</sequence>
<keyword evidence="2" id="KW-1185">Reference proteome</keyword>
<accession>A0A367L3W0</accession>
<comment type="caution">
    <text evidence="1">The sequence shown here is derived from an EMBL/GenBank/DDBJ whole genome shotgun (WGS) entry which is preliminary data.</text>
</comment>
<evidence type="ECO:0000313" key="1">
    <source>
        <dbReference type="EMBL" id="RCI09110.1"/>
    </source>
</evidence>
<proteinExistence type="predicted"/>
<dbReference type="Proteomes" id="UP000253664">
    <property type="component" value="Unassembled WGS sequence"/>
</dbReference>